<dbReference type="GO" id="GO:0009231">
    <property type="term" value="P:riboflavin biosynthetic process"/>
    <property type="evidence" value="ECO:0007669"/>
    <property type="project" value="UniProtKB-KW"/>
</dbReference>
<keyword evidence="8" id="KW-0677">Repeat</keyword>
<keyword evidence="7 12" id="KW-0808">Transferase</keyword>
<proteinExistence type="predicted"/>
<evidence type="ECO:0000259" key="11">
    <source>
        <dbReference type="PROSITE" id="PS51177"/>
    </source>
</evidence>
<evidence type="ECO:0000256" key="8">
    <source>
        <dbReference type="ARBA" id="ARBA00022737"/>
    </source>
</evidence>
<evidence type="ECO:0000256" key="1">
    <source>
        <dbReference type="ARBA" id="ARBA00000968"/>
    </source>
</evidence>
<dbReference type="PANTHER" id="PTHR21098">
    <property type="entry name" value="RIBOFLAVIN SYNTHASE ALPHA CHAIN"/>
    <property type="match status" value="1"/>
</dbReference>
<comment type="catalytic activity">
    <reaction evidence="1">
        <text>2 6,7-dimethyl-8-(1-D-ribityl)lumazine + H(+) = 5-amino-6-(D-ribitylamino)uracil + riboflavin</text>
        <dbReference type="Rhea" id="RHEA:20772"/>
        <dbReference type="ChEBI" id="CHEBI:15378"/>
        <dbReference type="ChEBI" id="CHEBI:15934"/>
        <dbReference type="ChEBI" id="CHEBI:57986"/>
        <dbReference type="ChEBI" id="CHEBI:58201"/>
        <dbReference type="EC" id="2.5.1.9"/>
    </reaction>
</comment>
<accession>A0A7C2Z325</accession>
<dbReference type="PANTHER" id="PTHR21098:SF12">
    <property type="entry name" value="RIBOFLAVIN SYNTHASE"/>
    <property type="match status" value="1"/>
</dbReference>
<sequence length="207" mass="22871">MFTGLVEKVGVVESLKSGRLTVRAGFDEVKVGDSIAVNGVCLTAVNIEKDKLSFDLSEETLSRSNLKLLKPGDLVNLERALRASDRLGGHILQGHVDFTAPIVELSRRGDHWSLKVRIKKGYEIYFVEKGSVGIDGISLTINSLEGGLIHINIIPHTYENTNLKARKPGDMVNLEVDIIGKYVVNYLRMVEKSNLQSLLEGLYNINP</sequence>
<dbReference type="PROSITE" id="PS51177">
    <property type="entry name" value="LUMAZINE_BIND"/>
    <property type="match status" value="2"/>
</dbReference>
<evidence type="ECO:0000256" key="3">
    <source>
        <dbReference type="ARBA" id="ARBA00004887"/>
    </source>
</evidence>
<protein>
    <recommendedName>
        <fullName evidence="5 9">Riboflavin synthase</fullName>
        <ecNumber evidence="4 9">2.5.1.9</ecNumber>
    </recommendedName>
</protein>
<gene>
    <name evidence="12" type="ORF">ENO47_03820</name>
</gene>
<dbReference type="AlphaFoldDB" id="A0A7C2Z325"/>
<feature type="domain" description="Lumazine-binding" evidence="11">
    <location>
        <begin position="91"/>
        <end position="187"/>
    </location>
</feature>
<keyword evidence="6" id="KW-0686">Riboflavin biosynthesis</keyword>
<dbReference type="InterPro" id="IPR001783">
    <property type="entry name" value="Lumazine-bd"/>
</dbReference>
<dbReference type="NCBIfam" id="NF009566">
    <property type="entry name" value="PRK13020.1"/>
    <property type="match status" value="1"/>
</dbReference>
<dbReference type="NCBIfam" id="TIGR00187">
    <property type="entry name" value="ribE"/>
    <property type="match status" value="1"/>
</dbReference>
<feature type="domain" description="Lumazine-binding" evidence="11">
    <location>
        <begin position="1"/>
        <end position="90"/>
    </location>
</feature>
<dbReference type="Gene3D" id="2.40.30.20">
    <property type="match status" value="2"/>
</dbReference>
<evidence type="ECO:0000256" key="6">
    <source>
        <dbReference type="ARBA" id="ARBA00022619"/>
    </source>
</evidence>
<dbReference type="GO" id="GO:0004746">
    <property type="term" value="F:riboflavin synthase activity"/>
    <property type="evidence" value="ECO:0007669"/>
    <property type="project" value="UniProtKB-UniRule"/>
</dbReference>
<evidence type="ECO:0000256" key="4">
    <source>
        <dbReference type="ARBA" id="ARBA00012827"/>
    </source>
</evidence>
<comment type="function">
    <text evidence="2">Catalyzes the dismutation of two molecules of 6,7-dimethyl-8-ribityllumazine, resulting in the formation of riboflavin and 5-amino-6-(D-ribitylamino)uracil.</text>
</comment>
<evidence type="ECO:0000256" key="9">
    <source>
        <dbReference type="NCBIfam" id="TIGR00187"/>
    </source>
</evidence>
<dbReference type="PIRSF" id="PIRSF000498">
    <property type="entry name" value="Riboflavin_syn_A"/>
    <property type="match status" value="1"/>
</dbReference>
<reference evidence="12" key="1">
    <citation type="journal article" date="2020" name="mSystems">
        <title>Genome- and Community-Level Interaction Insights into Carbon Utilization and Element Cycling Functions of Hydrothermarchaeota in Hydrothermal Sediment.</title>
        <authorList>
            <person name="Zhou Z."/>
            <person name="Liu Y."/>
            <person name="Xu W."/>
            <person name="Pan J."/>
            <person name="Luo Z.H."/>
            <person name="Li M."/>
        </authorList>
    </citation>
    <scope>NUCLEOTIDE SEQUENCE [LARGE SCALE GENOMIC DNA]</scope>
    <source>
        <strain evidence="12">SpSt-132</strain>
    </source>
</reference>
<dbReference type="InterPro" id="IPR017938">
    <property type="entry name" value="Riboflavin_synthase-like_b-brl"/>
</dbReference>
<evidence type="ECO:0000256" key="5">
    <source>
        <dbReference type="ARBA" id="ARBA00013950"/>
    </source>
</evidence>
<dbReference type="Pfam" id="PF00677">
    <property type="entry name" value="Lum_binding"/>
    <property type="match status" value="2"/>
</dbReference>
<dbReference type="InterPro" id="IPR026017">
    <property type="entry name" value="Lumazine-bd_dom"/>
</dbReference>
<evidence type="ECO:0000256" key="7">
    <source>
        <dbReference type="ARBA" id="ARBA00022679"/>
    </source>
</evidence>
<dbReference type="EMBL" id="DSFP01000033">
    <property type="protein sequence ID" value="HEW45783.1"/>
    <property type="molecule type" value="Genomic_DNA"/>
</dbReference>
<organism evidence="12">
    <name type="scientific">Hydrogenobacter sp</name>
    <dbReference type="NCBI Taxonomy" id="2152829"/>
    <lineage>
        <taxon>Bacteria</taxon>
        <taxon>Pseudomonadati</taxon>
        <taxon>Aquificota</taxon>
        <taxon>Aquificia</taxon>
        <taxon>Aquificales</taxon>
        <taxon>Aquificaceae</taxon>
        <taxon>Hydrogenobacter</taxon>
    </lineage>
</organism>
<comment type="pathway">
    <text evidence="3">Cofactor biosynthesis; riboflavin biosynthesis; riboflavin from 2-hydroxy-3-oxobutyl phosphate and 5-amino-6-(D-ribitylamino)uracil: step 2/2.</text>
</comment>
<dbReference type="InterPro" id="IPR023366">
    <property type="entry name" value="ATP_synth_asu-like_sf"/>
</dbReference>
<name>A0A7C2Z325_9AQUI</name>
<dbReference type="EC" id="2.5.1.9" evidence="4 9"/>
<dbReference type="NCBIfam" id="NF006767">
    <property type="entry name" value="PRK09289.1"/>
    <property type="match status" value="1"/>
</dbReference>
<comment type="caution">
    <text evidence="12">The sequence shown here is derived from an EMBL/GenBank/DDBJ whole genome shotgun (WGS) entry which is preliminary data.</text>
</comment>
<dbReference type="SUPFAM" id="SSF63380">
    <property type="entry name" value="Riboflavin synthase domain-like"/>
    <property type="match status" value="2"/>
</dbReference>
<evidence type="ECO:0000313" key="12">
    <source>
        <dbReference type="EMBL" id="HEW45783.1"/>
    </source>
</evidence>
<evidence type="ECO:0000256" key="2">
    <source>
        <dbReference type="ARBA" id="ARBA00002803"/>
    </source>
</evidence>
<dbReference type="CDD" id="cd00402">
    <property type="entry name" value="Riboflavin_synthase_like"/>
    <property type="match status" value="1"/>
</dbReference>
<feature type="repeat" description="Lumazine-binding" evidence="10">
    <location>
        <begin position="1"/>
        <end position="90"/>
    </location>
</feature>
<evidence type="ECO:0000256" key="10">
    <source>
        <dbReference type="PROSITE-ProRule" id="PRU00524"/>
    </source>
</evidence>
<feature type="repeat" description="Lumazine-binding" evidence="10">
    <location>
        <begin position="91"/>
        <end position="187"/>
    </location>
</feature>